<comment type="caution">
    <text evidence="5">The sequence shown here is derived from an EMBL/GenBank/DDBJ whole genome shotgun (WGS) entry which is preliminary data.</text>
</comment>
<keyword evidence="3" id="KW-0812">Transmembrane</keyword>
<dbReference type="InterPro" id="IPR041916">
    <property type="entry name" value="Anti_sigma_zinc_sf"/>
</dbReference>
<evidence type="ECO:0000256" key="2">
    <source>
        <dbReference type="ARBA" id="ARBA00023163"/>
    </source>
</evidence>
<proteinExistence type="predicted"/>
<sequence>MNADHARFADWDAAYVMGALNSADRRLFEEHLDDCEVCGRAVAELAPVIGLLGRVERKNAESLLAETPAGPDPSRRGQLARIAAADRVHRLRRRWWTGAAVAAAAAVVAVVLAVTLPFAPSPKDVTVVTMQTTSDLPLEASAELTEVDWGTRIDLECVYGGAGGGDASWPYALYVIGSDGSEEAVSSWRARPGTTAELSAGTALDVGRIETLEIRAVGSGQVLMRVELSG</sequence>
<accession>A0ABQ1RK83</accession>
<evidence type="ECO:0000259" key="4">
    <source>
        <dbReference type="Pfam" id="PF13490"/>
    </source>
</evidence>
<dbReference type="Proteomes" id="UP000629365">
    <property type="component" value="Unassembled WGS sequence"/>
</dbReference>
<evidence type="ECO:0000313" key="6">
    <source>
        <dbReference type="Proteomes" id="UP000629365"/>
    </source>
</evidence>
<keyword evidence="6" id="KW-1185">Reference proteome</keyword>
<protein>
    <submittedName>
        <fullName evidence="5">Anti-sigma factor</fullName>
    </submittedName>
</protein>
<dbReference type="EMBL" id="BMCM01000002">
    <property type="protein sequence ID" value="GGD73303.1"/>
    <property type="molecule type" value="Genomic_DNA"/>
</dbReference>
<dbReference type="RefSeq" id="WP_188436006.1">
    <property type="nucleotide sequence ID" value="NZ_BMCM01000002.1"/>
</dbReference>
<gene>
    <name evidence="5" type="ORF">GCM10007269_15490</name>
</gene>
<dbReference type="Gene3D" id="1.10.10.1320">
    <property type="entry name" value="Anti-sigma factor, zinc-finger domain"/>
    <property type="match status" value="1"/>
</dbReference>
<keyword evidence="3" id="KW-1133">Transmembrane helix</keyword>
<keyword evidence="2" id="KW-0804">Transcription</keyword>
<evidence type="ECO:0000313" key="5">
    <source>
        <dbReference type="EMBL" id="GGD73303.1"/>
    </source>
</evidence>
<organism evidence="5 6">
    <name type="scientific">Microbacterium murale</name>
    <dbReference type="NCBI Taxonomy" id="1081040"/>
    <lineage>
        <taxon>Bacteria</taxon>
        <taxon>Bacillati</taxon>
        <taxon>Actinomycetota</taxon>
        <taxon>Actinomycetes</taxon>
        <taxon>Micrococcales</taxon>
        <taxon>Microbacteriaceae</taxon>
        <taxon>Microbacterium</taxon>
    </lineage>
</organism>
<reference evidence="6" key="1">
    <citation type="journal article" date="2019" name="Int. J. Syst. Evol. Microbiol.">
        <title>The Global Catalogue of Microorganisms (GCM) 10K type strain sequencing project: providing services to taxonomists for standard genome sequencing and annotation.</title>
        <authorList>
            <consortium name="The Broad Institute Genomics Platform"/>
            <consortium name="The Broad Institute Genome Sequencing Center for Infectious Disease"/>
            <person name="Wu L."/>
            <person name="Ma J."/>
        </authorList>
    </citation>
    <scope>NUCLEOTIDE SEQUENCE [LARGE SCALE GENOMIC DNA]</scope>
    <source>
        <strain evidence="6">CCM 7640</strain>
    </source>
</reference>
<feature type="domain" description="Putative zinc-finger" evidence="4">
    <location>
        <begin position="14"/>
        <end position="38"/>
    </location>
</feature>
<evidence type="ECO:0000256" key="3">
    <source>
        <dbReference type="SAM" id="Phobius"/>
    </source>
</evidence>
<dbReference type="Pfam" id="PF13490">
    <property type="entry name" value="zf-HC2"/>
    <property type="match status" value="1"/>
</dbReference>
<keyword evidence="1" id="KW-0805">Transcription regulation</keyword>
<feature type="transmembrane region" description="Helical" evidence="3">
    <location>
        <begin position="95"/>
        <end position="119"/>
    </location>
</feature>
<dbReference type="InterPro" id="IPR027383">
    <property type="entry name" value="Znf_put"/>
</dbReference>
<evidence type="ECO:0000256" key="1">
    <source>
        <dbReference type="ARBA" id="ARBA00023015"/>
    </source>
</evidence>
<name>A0ABQ1RK83_9MICO</name>
<keyword evidence="3" id="KW-0472">Membrane</keyword>